<dbReference type="EMBL" id="GBXM01012406">
    <property type="protein sequence ID" value="JAH96171.1"/>
    <property type="molecule type" value="Transcribed_RNA"/>
</dbReference>
<sequence>MNGRVTLSGGHLSRNLHSLSRHIVFFSTGFVKQYTSQYKYLCSEPFVSLALLFMAGQVGSLFSPNNLITQPKCLKIENEQSTMTKGPLRSGLISA</sequence>
<name>A0A0E9X125_ANGAN</name>
<protein>
    <submittedName>
        <fullName evidence="1">Uncharacterized protein</fullName>
    </submittedName>
</protein>
<reference evidence="1" key="1">
    <citation type="submission" date="2014-11" db="EMBL/GenBank/DDBJ databases">
        <authorList>
            <person name="Amaro Gonzalez C."/>
        </authorList>
    </citation>
    <scope>NUCLEOTIDE SEQUENCE</scope>
</reference>
<proteinExistence type="predicted"/>
<organism evidence="1">
    <name type="scientific">Anguilla anguilla</name>
    <name type="common">European freshwater eel</name>
    <name type="synonym">Muraena anguilla</name>
    <dbReference type="NCBI Taxonomy" id="7936"/>
    <lineage>
        <taxon>Eukaryota</taxon>
        <taxon>Metazoa</taxon>
        <taxon>Chordata</taxon>
        <taxon>Craniata</taxon>
        <taxon>Vertebrata</taxon>
        <taxon>Euteleostomi</taxon>
        <taxon>Actinopterygii</taxon>
        <taxon>Neopterygii</taxon>
        <taxon>Teleostei</taxon>
        <taxon>Anguilliformes</taxon>
        <taxon>Anguillidae</taxon>
        <taxon>Anguilla</taxon>
    </lineage>
</organism>
<accession>A0A0E9X125</accession>
<reference evidence="1" key="2">
    <citation type="journal article" date="2015" name="Fish Shellfish Immunol.">
        <title>Early steps in the European eel (Anguilla anguilla)-Vibrio vulnificus interaction in the gills: Role of the RtxA13 toxin.</title>
        <authorList>
            <person name="Callol A."/>
            <person name="Pajuelo D."/>
            <person name="Ebbesson L."/>
            <person name="Teles M."/>
            <person name="MacKenzie S."/>
            <person name="Amaro C."/>
        </authorList>
    </citation>
    <scope>NUCLEOTIDE SEQUENCE</scope>
</reference>
<dbReference type="AlphaFoldDB" id="A0A0E9X125"/>
<evidence type="ECO:0000313" key="1">
    <source>
        <dbReference type="EMBL" id="JAH96171.1"/>
    </source>
</evidence>